<organism evidence="3 4">
    <name type="scientific">Lignipirellula cremea</name>
    <dbReference type="NCBI Taxonomy" id="2528010"/>
    <lineage>
        <taxon>Bacteria</taxon>
        <taxon>Pseudomonadati</taxon>
        <taxon>Planctomycetota</taxon>
        <taxon>Planctomycetia</taxon>
        <taxon>Pirellulales</taxon>
        <taxon>Pirellulaceae</taxon>
        <taxon>Lignipirellula</taxon>
    </lineage>
</organism>
<dbReference type="OrthoDB" id="289401at2"/>
<dbReference type="PROSITE" id="PS50801">
    <property type="entry name" value="STAS"/>
    <property type="match status" value="1"/>
</dbReference>
<dbReference type="Gene3D" id="3.30.750.24">
    <property type="entry name" value="STAS domain"/>
    <property type="match status" value="1"/>
</dbReference>
<dbReference type="SUPFAM" id="SSF52091">
    <property type="entry name" value="SpoIIaa-like"/>
    <property type="match status" value="1"/>
</dbReference>
<dbReference type="InterPro" id="IPR036513">
    <property type="entry name" value="STAS_dom_sf"/>
</dbReference>
<feature type="domain" description="STAS" evidence="2">
    <location>
        <begin position="44"/>
        <end position="113"/>
    </location>
</feature>
<dbReference type="PANTHER" id="PTHR33495:SF2">
    <property type="entry name" value="ANTI-SIGMA FACTOR ANTAGONIST TM_1081-RELATED"/>
    <property type="match status" value="1"/>
</dbReference>
<evidence type="ECO:0000259" key="2">
    <source>
        <dbReference type="PROSITE" id="PS50801"/>
    </source>
</evidence>
<gene>
    <name evidence="3" type="ORF">Pla8534_08000</name>
</gene>
<protein>
    <recommendedName>
        <fullName evidence="2">STAS domain-containing protein</fullName>
    </recommendedName>
</protein>
<dbReference type="InterPro" id="IPR002645">
    <property type="entry name" value="STAS_dom"/>
</dbReference>
<dbReference type="GO" id="GO:0043856">
    <property type="term" value="F:anti-sigma factor antagonist activity"/>
    <property type="evidence" value="ECO:0007669"/>
    <property type="project" value="TreeGrafter"/>
</dbReference>
<dbReference type="RefSeq" id="WP_145049477.1">
    <property type="nucleotide sequence ID" value="NZ_CP036433.1"/>
</dbReference>
<feature type="compositionally biased region" description="Pro residues" evidence="1">
    <location>
        <begin position="117"/>
        <end position="126"/>
    </location>
</feature>
<dbReference type="EMBL" id="CP036433">
    <property type="protein sequence ID" value="QDU93025.1"/>
    <property type="molecule type" value="Genomic_DNA"/>
</dbReference>
<evidence type="ECO:0000313" key="4">
    <source>
        <dbReference type="Proteomes" id="UP000317648"/>
    </source>
</evidence>
<proteinExistence type="predicted"/>
<evidence type="ECO:0000313" key="3">
    <source>
        <dbReference type="EMBL" id="QDU93025.1"/>
    </source>
</evidence>
<dbReference type="CDD" id="cd07043">
    <property type="entry name" value="STAS_anti-anti-sigma_factors"/>
    <property type="match status" value="1"/>
</dbReference>
<sequence>MDFSVRDPDAAIVHIGIIGALTQKQLSQQDKILKDLVNGEVYERSVLFSLANTDFIDSSGINWLLVCHKRFIENNGRMVLHSIPPLVNNVLKILHMESVFELAPDEASAIQLLSRPRPQPPRPRPIVPAVADDDADDGGEEE</sequence>
<dbReference type="Pfam" id="PF01740">
    <property type="entry name" value="STAS"/>
    <property type="match status" value="1"/>
</dbReference>
<dbReference type="AlphaFoldDB" id="A0A518DMF9"/>
<dbReference type="KEGG" id="lcre:Pla8534_08000"/>
<feature type="region of interest" description="Disordered" evidence="1">
    <location>
        <begin position="111"/>
        <end position="142"/>
    </location>
</feature>
<keyword evidence="4" id="KW-1185">Reference proteome</keyword>
<reference evidence="3 4" key="1">
    <citation type="submission" date="2019-02" db="EMBL/GenBank/DDBJ databases">
        <title>Deep-cultivation of Planctomycetes and their phenomic and genomic characterization uncovers novel biology.</title>
        <authorList>
            <person name="Wiegand S."/>
            <person name="Jogler M."/>
            <person name="Boedeker C."/>
            <person name="Pinto D."/>
            <person name="Vollmers J."/>
            <person name="Rivas-Marin E."/>
            <person name="Kohn T."/>
            <person name="Peeters S.H."/>
            <person name="Heuer A."/>
            <person name="Rast P."/>
            <person name="Oberbeckmann S."/>
            <person name="Bunk B."/>
            <person name="Jeske O."/>
            <person name="Meyerdierks A."/>
            <person name="Storesund J.E."/>
            <person name="Kallscheuer N."/>
            <person name="Luecker S."/>
            <person name="Lage O.M."/>
            <person name="Pohl T."/>
            <person name="Merkel B.J."/>
            <person name="Hornburger P."/>
            <person name="Mueller R.-W."/>
            <person name="Bruemmer F."/>
            <person name="Labrenz M."/>
            <person name="Spormann A.M."/>
            <person name="Op den Camp H."/>
            <person name="Overmann J."/>
            <person name="Amann R."/>
            <person name="Jetten M.S.M."/>
            <person name="Mascher T."/>
            <person name="Medema M.H."/>
            <person name="Devos D.P."/>
            <person name="Kaster A.-K."/>
            <person name="Ovreas L."/>
            <person name="Rohde M."/>
            <person name="Galperin M.Y."/>
            <person name="Jogler C."/>
        </authorList>
    </citation>
    <scope>NUCLEOTIDE SEQUENCE [LARGE SCALE GENOMIC DNA]</scope>
    <source>
        <strain evidence="3 4">Pla85_3_4</strain>
    </source>
</reference>
<accession>A0A518DMF9</accession>
<feature type="compositionally biased region" description="Acidic residues" evidence="1">
    <location>
        <begin position="131"/>
        <end position="142"/>
    </location>
</feature>
<dbReference type="PANTHER" id="PTHR33495">
    <property type="entry name" value="ANTI-SIGMA FACTOR ANTAGONIST TM_1081-RELATED-RELATED"/>
    <property type="match status" value="1"/>
</dbReference>
<dbReference type="Proteomes" id="UP000317648">
    <property type="component" value="Chromosome"/>
</dbReference>
<name>A0A518DMF9_9BACT</name>
<evidence type="ECO:0000256" key="1">
    <source>
        <dbReference type="SAM" id="MobiDB-lite"/>
    </source>
</evidence>